<feature type="region of interest" description="Disordered" evidence="17">
    <location>
        <begin position="843"/>
        <end position="899"/>
    </location>
</feature>
<feature type="compositionally biased region" description="Basic and acidic residues" evidence="17">
    <location>
        <begin position="1901"/>
        <end position="1910"/>
    </location>
</feature>
<dbReference type="OrthoDB" id="416585at2759"/>
<evidence type="ECO:0000256" key="6">
    <source>
        <dbReference type="ARBA" id="ARBA00022737"/>
    </source>
</evidence>
<keyword evidence="10" id="KW-0406">Ion transport</keyword>
<feature type="binding site" evidence="15">
    <location>
        <position position="1205"/>
    </location>
    <ligand>
        <name>Ca(2+)</name>
        <dbReference type="ChEBI" id="CHEBI:29108"/>
    </ligand>
</feature>
<feature type="region of interest" description="Disordered" evidence="17">
    <location>
        <begin position="1265"/>
        <end position="1294"/>
    </location>
</feature>
<evidence type="ECO:0000256" key="8">
    <source>
        <dbReference type="ARBA" id="ARBA00022882"/>
    </source>
</evidence>
<dbReference type="GO" id="GO:0098703">
    <property type="term" value="P:calcium ion import across plasma membrane"/>
    <property type="evidence" value="ECO:0007669"/>
    <property type="project" value="TreeGrafter"/>
</dbReference>
<evidence type="ECO:0000256" key="5">
    <source>
        <dbReference type="ARBA" id="ARBA00022692"/>
    </source>
</evidence>
<evidence type="ECO:0000256" key="15">
    <source>
        <dbReference type="PIRSR" id="PIRSR602077-1"/>
    </source>
</evidence>
<evidence type="ECO:0000256" key="10">
    <source>
        <dbReference type="ARBA" id="ARBA00023065"/>
    </source>
</evidence>
<dbReference type="FunFam" id="1.20.120.350:FF:000009">
    <property type="entry name" value="Voltage-dependent T-type calcium channel subunit alpha"/>
    <property type="match status" value="1"/>
</dbReference>
<evidence type="ECO:0000256" key="3">
    <source>
        <dbReference type="ARBA" id="ARBA00022568"/>
    </source>
</evidence>
<dbReference type="InterPro" id="IPR002077">
    <property type="entry name" value="VDCCAlpha1"/>
</dbReference>
<dbReference type="FunFam" id="1.10.287.70:FF:000136">
    <property type="entry name" value="Voltage-dependent T-type calcium channel subunit alpha"/>
    <property type="match status" value="1"/>
</dbReference>
<feature type="compositionally biased region" description="Basic residues" evidence="17">
    <location>
        <begin position="1278"/>
        <end position="1290"/>
    </location>
</feature>
<keyword evidence="8 16" id="KW-0851">Voltage-gated channel</keyword>
<dbReference type="InterPro" id="IPR005445">
    <property type="entry name" value="VDCC_T_a1"/>
</dbReference>
<evidence type="ECO:0000256" key="4">
    <source>
        <dbReference type="ARBA" id="ARBA00022673"/>
    </source>
</evidence>
<name>A0A212CY64_CEREH</name>
<keyword evidence="5 18" id="KW-0812">Transmembrane</keyword>
<dbReference type="GO" id="GO:0046872">
    <property type="term" value="F:metal ion binding"/>
    <property type="evidence" value="ECO:0007669"/>
    <property type="project" value="UniProtKB-KW"/>
</dbReference>
<keyword evidence="7 15" id="KW-0106">Calcium</keyword>
<evidence type="ECO:0000256" key="9">
    <source>
        <dbReference type="ARBA" id="ARBA00022989"/>
    </source>
</evidence>
<feature type="domain" description="Ion transport" evidence="19">
    <location>
        <begin position="1311"/>
        <end position="1697"/>
    </location>
</feature>
<keyword evidence="21" id="KW-1185">Reference proteome</keyword>
<keyword evidence="6" id="KW-0677">Repeat</keyword>
<dbReference type="Proteomes" id="UP000242450">
    <property type="component" value="Chromosome 10"/>
</dbReference>
<feature type="transmembrane region" description="Helical" evidence="18">
    <location>
        <begin position="1068"/>
        <end position="1093"/>
    </location>
</feature>
<comment type="catalytic activity">
    <reaction evidence="14">
        <text>Ca(2+)(in) = Ca(2+)(out)</text>
        <dbReference type="Rhea" id="RHEA:29671"/>
        <dbReference type="ChEBI" id="CHEBI:29108"/>
    </reaction>
</comment>
<feature type="domain" description="Ion transport" evidence="19">
    <location>
        <begin position="988"/>
        <end position="1265"/>
    </location>
</feature>
<protein>
    <recommendedName>
        <fullName evidence="16">Voltage-dependent T-type calcium channel subunit alpha</fullName>
    </recommendedName>
</protein>
<evidence type="ECO:0000256" key="7">
    <source>
        <dbReference type="ARBA" id="ARBA00022837"/>
    </source>
</evidence>
<feature type="compositionally biased region" description="Polar residues" evidence="17">
    <location>
        <begin position="885"/>
        <end position="899"/>
    </location>
</feature>
<keyword evidence="11 18" id="KW-0472">Membrane</keyword>
<feature type="region of interest" description="Disordered" evidence="17">
    <location>
        <begin position="1775"/>
        <end position="2038"/>
    </location>
</feature>
<sequence length="2038" mass="225123">MLVIMLNCVTLGMFRPCEDVECRSERCGILEAFDDFIFAFFAVEMVIKMIALGLFGQKCYLGDTWNRLDFFIVMAGYGPSPEGQPGATPVPAGLGAWHRQHASSKCSPPGLSRQGTLKRAGMMEYSLDGHNVSLSAIRTVRVLRPLRAINRVPRRLPHTGPCSPHSEPPVGMFQAASHSGCLGSTLNPRSSVALEPVAVWNSNLSFLRPYYQPEEGEENPFICSSRRDNGMQKCSHIPSRRELRVECTLGWEAYGQPQAEGAGGTGHHTCINWNQYYNVCRSGDSNPHNGAISFDNIGYAWIAIFQVITLEGWVDIMYYVMDAHSFYNFIYFILLIIGLRQGLHRPEMRGLSDESAGAPPIPGRPAGPSVGKHTVGSFFMINLCLVVIATQFSETKQRENQLMREQRARYLSNDSTLASFSEPGSCYEELLRKYFNRGIMVAILTNTLSMGVEYHEQPDELTNALEISNIVFTSMFALEMLLKLLACGPLGYIRNPYNIFDGIIVVIRHCQVHMVSPSDALMQPNLLPVGVERRPRVWEIIGQADGGLSVLRTFRLLRVLKLVRFMPALRRQLVVLMKTMDNVATFCMLLMLFIFIFRPWLGGQGCPEPPSGRQIQSLWVLLALIGCLPCQAPARSGGRGTVLKRAKGEGGGGGRSSSGRCLKPEWPPVFPVFLALVLTCIEWKQLVHGPWAVLPTKQPEVWEVQRSGCILGMHLFGCKFSLKTDTGDTVPDRKNFDSLLWAIVTVFQILTQEDWNVVLYNGMASTSSWAALYFVALMTFGNYVLFNLLVAILVEGFQAEGDATRSDTDEDKTSTHLEEDLDKFRDLRATEMKMYSLAVTPNGHLEGRGSLPPPLIMRTAATPMPTPKSSPHLDAAPGPLDSRRGSSSSMDPQLGDQKSLTHDCNGQVLALPSEFFLRIDSHKEDPAEFDDDVEDCSSLAPHLSCCLRLQKVLEPHKPECCRSREPWALYLFSPQNRFRVSCQKIIAHKMFDHVVLVFIFLNCITIALERPDIDPGSTERVFLSVSNYIFTAIFVVEMMVKVVALGLVSGEHAYLQSSWNILDGVLVLVSLVDIVVAMASAGGAKILGILRVLRLLRTLRPLRVISRAPGLKLVVETLISSLRPIGNIVLICCAFFIIFGILGVQRSPDLEGGSRRVSADELGGSAALMSLFVLSSKDGWVNIMYDGLDAVGVDQQTRLPLASGDVRRGPRRGSAPVGGAQRPVPNHNPWMLLYFISFLLIVSFFVLNMFVGVVVENFHKCRQHQEAEEARRREEKRQRRLERKRRKAQRRPYYADYSPTRRSIHTLCTSHYLDLFITFIIGVNVITMSMEHYNQPKACGRRRGVRGTVAKVGVHCQLGGATLRTGGPRSATLSEPSPGLVGYVETGRPLLPEQLKASDSVAEAEPVWRAGSCPELWALDEALKYCNYVFTIVFVVEAVLKLVAFGFRRFFKDRWNQLDLAIVLLSIMGITLEEIEMNAALPINPTIIRIMRVLRIARVLKLLKMATGMRALLDTVVQALPQVGNLGLLFMLLFFIYAALGVELFGRLARPLWTRRTQTHCADPRVFTPRPGRQSRTRATSGPVWEGVEVAVTFEGLPRPRKCSEDNPCEGLSRHATFSNFGMAFLTLFRVSTGDNWNGIMKDTLRECAREDKHCLTYLPAISPIYFVTFVLVAQFVLVNVVVAVLMKHLEESNKEAREDAELDAELEMEMAQGSPARPRPAAPQSPGASPDSPNVLVVRKVSVSRMLSLPNDSYMFRPVVPAAAAHPHPLQEEAVRTESLEGQVDGTGASSPYWGESGGKTPVRQASLGPSMRSPPRSPRPASIRTRKHTSGQHCLSSRPPAPGGEEAEAPDPADEEVSHITSSARSPSASPTARGMVGGEPDLHRLYSVDARGFLDQPGRVDEQRRPLGEPGVGDSRPEAGEAKPRALEAELALGARRKKKMSPPCISIEPPAEDEDGAGLDAAAKGERRGQAPCRTEHLTVPNFAFEPLDTEPPVPSGDPPEEGRGVHLTVPESPPKRVSPPAVPVPGDSVDEPV</sequence>
<dbReference type="PANTHER" id="PTHR45628:SF37">
    <property type="entry name" value="VOLTAGE-DEPENDENT T-TYPE CALCIUM CHANNEL SUBUNIT ALPHA-1H"/>
    <property type="match status" value="1"/>
</dbReference>
<feature type="domain" description="Ion transport" evidence="19">
    <location>
        <begin position="433"/>
        <end position="597"/>
    </location>
</feature>
<evidence type="ECO:0000256" key="14">
    <source>
        <dbReference type="ARBA" id="ARBA00036634"/>
    </source>
</evidence>
<dbReference type="PRINTS" id="PR01629">
    <property type="entry name" value="TVDCCALPHA1"/>
</dbReference>
<feature type="region of interest" description="Disordered" evidence="17">
    <location>
        <begin position="1710"/>
        <end position="1735"/>
    </location>
</feature>
<evidence type="ECO:0000256" key="17">
    <source>
        <dbReference type="SAM" id="MobiDB-lite"/>
    </source>
</evidence>
<feature type="transmembrane region" description="Helical" evidence="18">
    <location>
        <begin position="770"/>
        <end position="794"/>
    </location>
</feature>
<feature type="compositionally biased region" description="Low complexity" evidence="17">
    <location>
        <begin position="1863"/>
        <end position="1876"/>
    </location>
</feature>
<dbReference type="InterPro" id="IPR005821">
    <property type="entry name" value="Ion_trans_dom"/>
</dbReference>
<keyword evidence="2" id="KW-0813">Transport</keyword>
<feature type="transmembrane region" description="Helical" evidence="18">
    <location>
        <begin position="1028"/>
        <end position="1048"/>
    </location>
</feature>
<keyword evidence="4 16" id="KW-0107">Calcium channel</keyword>
<feature type="region of interest" description="Disordered" evidence="17">
    <location>
        <begin position="1202"/>
        <end position="1221"/>
    </location>
</feature>
<accession>A0A212CY64</accession>
<organism evidence="20 21">
    <name type="scientific">Cervus elaphus hippelaphus</name>
    <name type="common">European red deer</name>
    <dbReference type="NCBI Taxonomy" id="46360"/>
    <lineage>
        <taxon>Eukaryota</taxon>
        <taxon>Metazoa</taxon>
        <taxon>Chordata</taxon>
        <taxon>Craniata</taxon>
        <taxon>Vertebrata</taxon>
        <taxon>Euteleostomi</taxon>
        <taxon>Mammalia</taxon>
        <taxon>Eutheria</taxon>
        <taxon>Laurasiatheria</taxon>
        <taxon>Artiodactyla</taxon>
        <taxon>Ruminantia</taxon>
        <taxon>Pecora</taxon>
        <taxon>Cervidae</taxon>
        <taxon>Cervinae</taxon>
        <taxon>Cervus</taxon>
    </lineage>
</organism>
<dbReference type="FunFam" id="1.10.287.70:FF:000032">
    <property type="entry name" value="Voltage-dependent T-type calcium channel subunit alpha"/>
    <property type="match status" value="1"/>
</dbReference>
<feature type="domain" description="Ion transport" evidence="19">
    <location>
        <begin position="281"/>
        <end position="337"/>
    </location>
</feature>
<dbReference type="FunFam" id="1.20.120.350:FF:000008">
    <property type="entry name" value="Voltage-dependent T-type calcium channel subunit alpha"/>
    <property type="match status" value="1"/>
</dbReference>
<feature type="compositionally biased region" description="Low complexity" evidence="17">
    <location>
        <begin position="1725"/>
        <end position="1734"/>
    </location>
</feature>
<feature type="transmembrane region" description="Helical" evidence="18">
    <location>
        <begin position="1232"/>
        <end position="1255"/>
    </location>
</feature>
<dbReference type="Pfam" id="PF00520">
    <property type="entry name" value="Ion_trans"/>
    <property type="match status" value="6"/>
</dbReference>
<feature type="compositionally biased region" description="Low complexity" evidence="17">
    <location>
        <begin position="1808"/>
        <end position="1825"/>
    </location>
</feature>
<dbReference type="InterPro" id="IPR050599">
    <property type="entry name" value="VDCC_alpha-1_subunit"/>
</dbReference>
<feature type="domain" description="Ion transport" evidence="19">
    <location>
        <begin position="710"/>
        <end position="802"/>
    </location>
</feature>
<comment type="similarity">
    <text evidence="16">Belongs to the calcium channel alpha-1 subunit (TC 1.A.1.11) family.</text>
</comment>
<proteinExistence type="inferred from homology"/>
<evidence type="ECO:0000256" key="12">
    <source>
        <dbReference type="ARBA" id="ARBA00023180"/>
    </source>
</evidence>
<dbReference type="InterPro" id="IPR027359">
    <property type="entry name" value="Volt_channel_dom_sf"/>
</dbReference>
<comment type="caution">
    <text evidence="20">The sequence shown here is derived from an EMBL/GenBank/DDBJ whole genome shotgun (WGS) entry which is preliminary data.</text>
</comment>
<dbReference type="GO" id="GO:0005891">
    <property type="term" value="C:voltage-gated calcium channel complex"/>
    <property type="evidence" value="ECO:0007669"/>
    <property type="project" value="InterPro"/>
</dbReference>
<feature type="domain" description="Ion transport" evidence="19">
    <location>
        <begin position="1"/>
        <end position="154"/>
    </location>
</feature>
<dbReference type="PRINTS" id="PR00167">
    <property type="entry name" value="CACHANNEL"/>
</dbReference>
<evidence type="ECO:0000256" key="16">
    <source>
        <dbReference type="RuleBase" id="RU003808"/>
    </source>
</evidence>
<feature type="compositionally biased region" description="Acidic residues" evidence="17">
    <location>
        <begin position="1847"/>
        <end position="1857"/>
    </location>
</feature>
<keyword evidence="12" id="KW-0325">Glycoprotein</keyword>
<feature type="compositionally biased region" description="Basic and acidic residues" evidence="17">
    <location>
        <begin position="1967"/>
        <end position="1981"/>
    </location>
</feature>
<comment type="subcellular location">
    <subcellularLocation>
        <location evidence="1 16">Membrane</location>
        <topology evidence="1 16">Multi-pass membrane protein</topology>
    </subcellularLocation>
</comment>
<evidence type="ECO:0000256" key="2">
    <source>
        <dbReference type="ARBA" id="ARBA00022448"/>
    </source>
</evidence>
<reference evidence="20 21" key="1">
    <citation type="journal article" date="2018" name="Mol. Genet. Genomics">
        <title>The red deer Cervus elaphus genome CerEla1.0: sequencing, annotating, genes, and chromosomes.</title>
        <authorList>
            <person name="Bana N.A."/>
            <person name="Nyiri A."/>
            <person name="Nagy J."/>
            <person name="Frank K."/>
            <person name="Nagy T."/>
            <person name="Steger V."/>
            <person name="Schiller M."/>
            <person name="Lakatos P."/>
            <person name="Sugar L."/>
            <person name="Horn P."/>
            <person name="Barta E."/>
            <person name="Orosz L."/>
        </authorList>
    </citation>
    <scope>NUCLEOTIDE SEQUENCE [LARGE SCALE GENOMIC DNA]</scope>
    <source>
        <strain evidence="20">Hungarian</strain>
    </source>
</reference>
<feature type="compositionally biased region" description="Basic and acidic residues" evidence="17">
    <location>
        <begin position="1265"/>
        <end position="1277"/>
    </location>
</feature>
<evidence type="ECO:0000313" key="20">
    <source>
        <dbReference type="EMBL" id="OWK10925.1"/>
    </source>
</evidence>
<evidence type="ECO:0000259" key="19">
    <source>
        <dbReference type="Pfam" id="PF00520"/>
    </source>
</evidence>
<feature type="transmembrane region" description="Helical" evidence="18">
    <location>
        <begin position="326"/>
        <end position="343"/>
    </location>
</feature>
<feature type="transmembrane region" description="Helical" evidence="18">
    <location>
        <begin position="573"/>
        <end position="597"/>
    </location>
</feature>
<dbReference type="GO" id="GO:0008331">
    <property type="term" value="F:high voltage-gated calcium channel activity"/>
    <property type="evidence" value="ECO:0007669"/>
    <property type="project" value="TreeGrafter"/>
</dbReference>
<keyword evidence="3 16" id="KW-0109">Calcium transport</keyword>
<feature type="transmembrane region" description="Helical" evidence="18">
    <location>
        <begin position="299"/>
        <end position="320"/>
    </location>
</feature>
<dbReference type="Gene3D" id="1.20.120.350">
    <property type="entry name" value="Voltage-gated potassium channels. Chain C"/>
    <property type="match status" value="4"/>
</dbReference>
<evidence type="ECO:0000256" key="13">
    <source>
        <dbReference type="ARBA" id="ARBA00023303"/>
    </source>
</evidence>
<comment type="function">
    <text evidence="16">Voltage-sensitive calcium channels (VSCC) mediate the entry of calcium ions into excitable cells and are also involved in a variety of calcium-dependent processes, including muscle contraction, hormone or neurotransmitter release, gene expression, cell motility, cell division and cell death. This channel gives rise to T-type calcium currents. T-type calcium channels belong to the "low-voltage activated (LVA)" group and are strongly blocked by nickel and mibefradil. A particularity of this type of channels is an opening at quite negative potentials, and a voltage-dependent inactivation. T-type channels serve pacemaking functions in both central neurons and cardiac nodal cells and support calcium signaling in secretory cells and vascular smooth muscle. They may also be involved in the modulation of firing patterns of neurons which is important for information processing as well as in cell growth processes.</text>
</comment>
<evidence type="ECO:0000313" key="21">
    <source>
        <dbReference type="Proteomes" id="UP000242450"/>
    </source>
</evidence>
<evidence type="ECO:0000256" key="18">
    <source>
        <dbReference type="SAM" id="Phobius"/>
    </source>
</evidence>
<evidence type="ECO:0000256" key="11">
    <source>
        <dbReference type="ARBA" id="ARBA00023136"/>
    </source>
</evidence>
<dbReference type="Gene3D" id="1.10.287.70">
    <property type="match status" value="4"/>
</dbReference>
<keyword evidence="9 18" id="KW-1133">Transmembrane helix</keyword>
<feature type="compositionally biased region" description="Basic and acidic residues" evidence="17">
    <location>
        <begin position="1918"/>
        <end position="1931"/>
    </location>
</feature>
<feature type="transmembrane region" description="Helical" evidence="18">
    <location>
        <begin position="1665"/>
        <end position="1687"/>
    </location>
</feature>
<dbReference type="SUPFAM" id="SSF81324">
    <property type="entry name" value="Voltage-gated potassium channels"/>
    <property type="match status" value="4"/>
</dbReference>
<keyword evidence="13" id="KW-0407">Ion channel</keyword>
<feature type="transmembrane region" description="Helical" evidence="18">
    <location>
        <begin position="1125"/>
        <end position="1144"/>
    </location>
</feature>
<evidence type="ECO:0000256" key="1">
    <source>
        <dbReference type="ARBA" id="ARBA00004141"/>
    </source>
</evidence>
<dbReference type="PANTHER" id="PTHR45628">
    <property type="entry name" value="VOLTAGE-DEPENDENT CALCIUM CHANNEL TYPE A SUBUNIT ALPHA-1"/>
    <property type="match status" value="1"/>
</dbReference>
<gene>
    <name evidence="20" type="ORF">Celaphus_00006741</name>
</gene>
<feature type="transmembrane region" description="Helical" evidence="18">
    <location>
        <begin position="1526"/>
        <end position="1546"/>
    </location>
</feature>
<feature type="transmembrane region" description="Helical" evidence="18">
    <location>
        <begin position="1425"/>
        <end position="1448"/>
    </location>
</feature>
<dbReference type="EMBL" id="MKHE01000010">
    <property type="protein sequence ID" value="OWK10925.1"/>
    <property type="molecule type" value="Genomic_DNA"/>
</dbReference>
<feature type="region of interest" description="Disordered" evidence="17">
    <location>
        <begin position="637"/>
        <end position="659"/>
    </location>
</feature>
<keyword evidence="15" id="KW-0479">Metal-binding</keyword>